<proteinExistence type="predicted"/>
<feature type="region of interest" description="Disordered" evidence="1">
    <location>
        <begin position="51"/>
        <end position="88"/>
    </location>
</feature>
<reference evidence="2 3" key="1">
    <citation type="journal article" date="2020" name="Mol. Biol. Evol.">
        <title>Distinct Expression and Methylation Patterns for Genes with Different Fates following a Single Whole-Genome Duplication in Flowering Plants.</title>
        <authorList>
            <person name="Shi T."/>
            <person name="Rahmani R.S."/>
            <person name="Gugger P.F."/>
            <person name="Wang M."/>
            <person name="Li H."/>
            <person name="Zhang Y."/>
            <person name="Li Z."/>
            <person name="Wang Q."/>
            <person name="Van de Peer Y."/>
            <person name="Marchal K."/>
            <person name="Chen J."/>
        </authorList>
    </citation>
    <scope>NUCLEOTIDE SEQUENCE [LARGE SCALE GENOMIC DNA]</scope>
    <source>
        <tissue evidence="2">Leaf</tissue>
    </source>
</reference>
<keyword evidence="3" id="KW-1185">Reference proteome</keyword>
<evidence type="ECO:0000313" key="3">
    <source>
        <dbReference type="Proteomes" id="UP000607653"/>
    </source>
</evidence>
<comment type="caution">
    <text evidence="2">The sequence shown here is derived from an EMBL/GenBank/DDBJ whole genome shotgun (WGS) entry which is preliminary data.</text>
</comment>
<dbReference type="Proteomes" id="UP000607653">
    <property type="component" value="Unassembled WGS sequence"/>
</dbReference>
<dbReference type="EMBL" id="DUZY01000008">
    <property type="protein sequence ID" value="DAD48002.1"/>
    <property type="molecule type" value="Genomic_DNA"/>
</dbReference>
<evidence type="ECO:0000313" key="2">
    <source>
        <dbReference type="EMBL" id="DAD48002.1"/>
    </source>
</evidence>
<protein>
    <submittedName>
        <fullName evidence="2">Uncharacterized protein</fullName>
    </submittedName>
</protein>
<accession>A0A822ZRX3</accession>
<dbReference type="AlphaFoldDB" id="A0A822ZRX3"/>
<sequence length="124" mass="13718">MGSRQVDVHYVNAAISGIIEENFEGYYYLENSGLSLEEVLDQETVYQSLLTNTRNDNANASASTDSELSHDQRVGETSHADNVESQLQMDEALARNLQALEEQRVPGAFVAETTATETGIQEEF</sequence>
<feature type="compositionally biased region" description="Basic and acidic residues" evidence="1">
    <location>
        <begin position="67"/>
        <end position="82"/>
    </location>
</feature>
<feature type="compositionally biased region" description="Polar residues" evidence="1">
    <location>
        <begin position="51"/>
        <end position="66"/>
    </location>
</feature>
<organism evidence="2 3">
    <name type="scientific">Nelumbo nucifera</name>
    <name type="common">Sacred lotus</name>
    <dbReference type="NCBI Taxonomy" id="4432"/>
    <lineage>
        <taxon>Eukaryota</taxon>
        <taxon>Viridiplantae</taxon>
        <taxon>Streptophyta</taxon>
        <taxon>Embryophyta</taxon>
        <taxon>Tracheophyta</taxon>
        <taxon>Spermatophyta</taxon>
        <taxon>Magnoliopsida</taxon>
        <taxon>Proteales</taxon>
        <taxon>Nelumbonaceae</taxon>
        <taxon>Nelumbo</taxon>
    </lineage>
</organism>
<name>A0A822ZRX3_NELNU</name>
<evidence type="ECO:0000256" key="1">
    <source>
        <dbReference type="SAM" id="MobiDB-lite"/>
    </source>
</evidence>
<gene>
    <name evidence="2" type="ORF">HUJ06_017939</name>
</gene>